<protein>
    <recommendedName>
        <fullName evidence="9">DNA 5'-3' helicase</fullName>
        <ecNumber evidence="9">5.6.2.3</ecNumber>
    </recommendedName>
</protein>
<dbReference type="InterPro" id="IPR027417">
    <property type="entry name" value="P-loop_NTPase"/>
</dbReference>
<keyword evidence="7" id="KW-0238">DNA-binding</keyword>
<dbReference type="GO" id="GO:0005829">
    <property type="term" value="C:cytosol"/>
    <property type="evidence" value="ECO:0007669"/>
    <property type="project" value="TreeGrafter"/>
</dbReference>
<evidence type="ECO:0000313" key="12">
    <source>
        <dbReference type="EMBL" id="ARW65055.1"/>
    </source>
</evidence>
<evidence type="ECO:0000256" key="1">
    <source>
        <dbReference type="ARBA" id="ARBA00008428"/>
    </source>
</evidence>
<keyword evidence="3" id="KW-0547">Nucleotide-binding</keyword>
<dbReference type="GO" id="GO:0016787">
    <property type="term" value="F:hydrolase activity"/>
    <property type="evidence" value="ECO:0007669"/>
    <property type="project" value="UniProtKB-KW"/>
</dbReference>
<dbReference type="PANTHER" id="PTHR30153">
    <property type="entry name" value="REPLICATIVE DNA HELICASE DNAB"/>
    <property type="match status" value="1"/>
</dbReference>
<evidence type="ECO:0000256" key="3">
    <source>
        <dbReference type="ARBA" id="ARBA00022741"/>
    </source>
</evidence>
<sequence>MNKFDQYISVPQNYIAEEILIGILLIYPNIAKDIKLLVWIEIFFIESNKIIYSKLISNSYTNFIDLFYDLESRKVLKEIGGINKITSVMKKSQIFVSSNKLNNYLIEVIKIIKRHYSRRLIIQLGYNVIKLGNKIELDEKYIHKKILLYFNNIEGKIVKNELKDTISIKELVSNKLLNIKYQKAYFNQNELKDIIKSGFPNIDKIIKKLPKGNLIIIAGRPSIGKTTFAINIAHNCFFNDRINLLIFSLEMSSSEIFHKFMSISSKIQINNELTKDNLRNKWHKISKICHKFIQNNMYVNEENNIDIEQLQSIAYNLKKKDDQIQLIVIDYLQLIEVNSQKHLTSNRSQEIGYITRKLKLLSQKLEIPIITISQLNRNIESRSDKEPMLSDLKESGCVGTTDSINVIVSTNQRLGTQVKSLTKYNKRIYLKSTHNNKSVNKEKFFVLAKTKSISISNKYLFKLVKKIRSLKLTFSHKNLNKNTWVTVNQISQYIKTNTFPMKTSLERKYIQKIKFTSYLKSYDVSKYNYPNIICKMNLIHNSIEQDADIIIILYEMQHLKYDQETIAKKIIDLKISKNRNGQTGYCKLLFEPHANTFKDLD</sequence>
<dbReference type="SUPFAM" id="SSF48024">
    <property type="entry name" value="N-terminal domain of DnaB helicase"/>
    <property type="match status" value="1"/>
</dbReference>
<keyword evidence="6" id="KW-0067">ATP-binding</keyword>
<keyword evidence="4" id="KW-0378">Hydrolase</keyword>
<evidence type="ECO:0000256" key="6">
    <source>
        <dbReference type="ARBA" id="ARBA00022840"/>
    </source>
</evidence>
<dbReference type="InterPro" id="IPR016136">
    <property type="entry name" value="DNA_helicase_N/primase_C"/>
</dbReference>
<evidence type="ECO:0000256" key="2">
    <source>
        <dbReference type="ARBA" id="ARBA00022705"/>
    </source>
</evidence>
<proteinExistence type="inferred from homology"/>
<evidence type="ECO:0000256" key="10">
    <source>
        <dbReference type="ARBA" id="ARBA00048954"/>
    </source>
</evidence>
<dbReference type="SUPFAM" id="SSF52540">
    <property type="entry name" value="P-loop containing nucleoside triphosphate hydrolases"/>
    <property type="match status" value="2"/>
</dbReference>
<dbReference type="Gene3D" id="1.10.860.10">
    <property type="entry name" value="DNAb Helicase, Chain A"/>
    <property type="match status" value="1"/>
</dbReference>
<gene>
    <name evidence="12" type="primary">dnaB</name>
</gene>
<feature type="domain" description="SF4 helicase" evidence="11">
    <location>
        <begin position="188"/>
        <end position="396"/>
    </location>
</feature>
<dbReference type="GO" id="GO:0043139">
    <property type="term" value="F:5'-3' DNA helicase activity"/>
    <property type="evidence" value="ECO:0007669"/>
    <property type="project" value="UniProtKB-EC"/>
</dbReference>
<dbReference type="InterPro" id="IPR007693">
    <property type="entry name" value="DNA_helicase_DnaB-like_N"/>
</dbReference>
<keyword evidence="12" id="KW-0150">Chloroplast</keyword>
<comment type="similarity">
    <text evidence="1">Belongs to the helicase family. DnaB subfamily.</text>
</comment>
<dbReference type="Pfam" id="PF00772">
    <property type="entry name" value="DnaB"/>
    <property type="match status" value="1"/>
</dbReference>
<evidence type="ECO:0000256" key="9">
    <source>
        <dbReference type="ARBA" id="ARBA00044969"/>
    </source>
</evidence>
<dbReference type="AlphaFoldDB" id="A0A1Z1MGV9"/>
<dbReference type="GO" id="GO:0005524">
    <property type="term" value="F:ATP binding"/>
    <property type="evidence" value="ECO:0007669"/>
    <property type="project" value="UniProtKB-KW"/>
</dbReference>
<evidence type="ECO:0000256" key="4">
    <source>
        <dbReference type="ARBA" id="ARBA00022801"/>
    </source>
</evidence>
<dbReference type="GO" id="GO:0006260">
    <property type="term" value="P:DNA replication"/>
    <property type="evidence" value="ECO:0007669"/>
    <property type="project" value="UniProtKB-KW"/>
</dbReference>
<comment type="catalytic activity">
    <reaction evidence="10">
        <text>ATP + H2O = ADP + phosphate + H(+)</text>
        <dbReference type="Rhea" id="RHEA:13065"/>
        <dbReference type="ChEBI" id="CHEBI:15377"/>
        <dbReference type="ChEBI" id="CHEBI:15378"/>
        <dbReference type="ChEBI" id="CHEBI:30616"/>
        <dbReference type="ChEBI" id="CHEBI:43474"/>
        <dbReference type="ChEBI" id="CHEBI:456216"/>
        <dbReference type="EC" id="5.6.2.3"/>
    </reaction>
</comment>
<dbReference type="PROSITE" id="PS51199">
    <property type="entry name" value="SF4_HELICASE"/>
    <property type="match status" value="2"/>
</dbReference>
<evidence type="ECO:0000256" key="7">
    <source>
        <dbReference type="ARBA" id="ARBA00023125"/>
    </source>
</evidence>
<feature type="domain" description="SF4 helicase" evidence="11">
    <location>
        <begin position="542"/>
        <end position="601"/>
    </location>
</feature>
<dbReference type="GO" id="GO:0003677">
    <property type="term" value="F:DNA binding"/>
    <property type="evidence" value="ECO:0007669"/>
    <property type="project" value="UniProtKB-KW"/>
</dbReference>
<dbReference type="EMBL" id="MF101435">
    <property type="protein sequence ID" value="ARW65055.1"/>
    <property type="molecule type" value="Genomic_DNA"/>
</dbReference>
<name>A0A1Z1MGV9_9FLOR</name>
<dbReference type="InterPro" id="IPR036185">
    <property type="entry name" value="DNA_heli_DnaB-like_N_sf"/>
</dbReference>
<organism evidence="12">
    <name type="scientific">Polysiphonia sertularioides</name>
    <dbReference type="NCBI Taxonomy" id="945028"/>
    <lineage>
        <taxon>Eukaryota</taxon>
        <taxon>Rhodophyta</taxon>
        <taxon>Florideophyceae</taxon>
        <taxon>Rhodymeniophycidae</taxon>
        <taxon>Ceramiales</taxon>
        <taxon>Rhodomelaceae</taxon>
        <taxon>Polysiphonioideae</taxon>
        <taxon>Polysiphonia</taxon>
    </lineage>
</organism>
<keyword evidence="8" id="KW-0413">Isomerase</keyword>
<dbReference type="Pfam" id="PF03796">
    <property type="entry name" value="DnaB_C"/>
    <property type="match status" value="1"/>
</dbReference>
<evidence type="ECO:0000256" key="8">
    <source>
        <dbReference type="ARBA" id="ARBA00023235"/>
    </source>
</evidence>
<dbReference type="InterPro" id="IPR007694">
    <property type="entry name" value="DNA_helicase_DnaB-like_C"/>
</dbReference>
<keyword evidence="5 12" id="KW-0347">Helicase</keyword>
<evidence type="ECO:0000259" key="11">
    <source>
        <dbReference type="PROSITE" id="PS51199"/>
    </source>
</evidence>
<reference evidence="12" key="1">
    <citation type="journal article" date="2017" name="J. Phycol.">
        <title>Analysis of chloroplast genomes and a supermatrix inform reclassification of the Rhodomelaceae (Rhodophyta).</title>
        <authorList>
            <person name="Diaz-Tapia P."/>
            <person name="Maggs C.A."/>
            <person name="West J.A."/>
            <person name="Verbruggen H."/>
        </authorList>
    </citation>
    <scope>NUCLEOTIDE SEQUENCE</scope>
    <source>
        <strain evidence="12">PD0001</strain>
    </source>
</reference>
<accession>A0A1Z1MGV9</accession>
<dbReference type="Gene3D" id="3.40.50.300">
    <property type="entry name" value="P-loop containing nucleotide triphosphate hydrolases"/>
    <property type="match status" value="2"/>
</dbReference>
<dbReference type="PANTHER" id="PTHR30153:SF2">
    <property type="entry name" value="REPLICATIVE DNA HELICASE"/>
    <property type="match status" value="1"/>
</dbReference>
<keyword evidence="2" id="KW-0235">DNA replication</keyword>
<keyword evidence="12" id="KW-0934">Plastid</keyword>
<geneLocation type="chloroplast" evidence="12"/>
<dbReference type="EC" id="5.6.2.3" evidence="9"/>
<evidence type="ECO:0000256" key="5">
    <source>
        <dbReference type="ARBA" id="ARBA00022806"/>
    </source>
</evidence>